<evidence type="ECO:0000256" key="6">
    <source>
        <dbReference type="ARBA" id="ARBA00023136"/>
    </source>
</evidence>
<evidence type="ECO:0000256" key="3">
    <source>
        <dbReference type="ARBA" id="ARBA00022475"/>
    </source>
</evidence>
<feature type="transmembrane region" description="Helical" evidence="8">
    <location>
        <begin position="150"/>
        <end position="170"/>
    </location>
</feature>
<feature type="transmembrane region" description="Helical" evidence="8">
    <location>
        <begin position="202"/>
        <end position="222"/>
    </location>
</feature>
<evidence type="ECO:0000313" key="12">
    <source>
        <dbReference type="Proteomes" id="UP000247591"/>
    </source>
</evidence>
<protein>
    <submittedName>
        <fullName evidence="11">Adenylate cyclase</fullName>
    </submittedName>
</protein>
<evidence type="ECO:0000256" key="4">
    <source>
        <dbReference type="ARBA" id="ARBA00022692"/>
    </source>
</evidence>
<keyword evidence="12" id="KW-1185">Reference proteome</keyword>
<dbReference type="SUPFAM" id="SSF158472">
    <property type="entry name" value="HAMP domain-like"/>
    <property type="match status" value="1"/>
</dbReference>
<evidence type="ECO:0000256" key="2">
    <source>
        <dbReference type="ARBA" id="ARBA00005381"/>
    </source>
</evidence>
<dbReference type="SUPFAM" id="SSF55073">
    <property type="entry name" value="Nucleotide cyclase"/>
    <property type="match status" value="1"/>
</dbReference>
<name>A0A318RIV8_WILLI</name>
<dbReference type="CDD" id="cd07302">
    <property type="entry name" value="CHD"/>
    <property type="match status" value="1"/>
</dbReference>
<accession>A0A318RIV8</accession>
<dbReference type="AlphaFoldDB" id="A0A318RIV8"/>
<evidence type="ECO:0000256" key="1">
    <source>
        <dbReference type="ARBA" id="ARBA00004651"/>
    </source>
</evidence>
<dbReference type="GO" id="GO:0035556">
    <property type="term" value="P:intracellular signal transduction"/>
    <property type="evidence" value="ECO:0007669"/>
    <property type="project" value="InterPro"/>
</dbReference>
<dbReference type="SMART" id="SM00304">
    <property type="entry name" value="HAMP"/>
    <property type="match status" value="1"/>
</dbReference>
<keyword evidence="3" id="KW-1003">Cell membrane</keyword>
<evidence type="ECO:0000256" key="5">
    <source>
        <dbReference type="ARBA" id="ARBA00022989"/>
    </source>
</evidence>
<dbReference type="EMBL" id="QJSP01000016">
    <property type="protein sequence ID" value="PYE13548.1"/>
    <property type="molecule type" value="Genomic_DNA"/>
</dbReference>
<feature type="transmembrane region" description="Helical" evidence="8">
    <location>
        <begin position="234"/>
        <end position="257"/>
    </location>
</feature>
<feature type="transmembrane region" description="Helical" evidence="8">
    <location>
        <begin position="123"/>
        <end position="144"/>
    </location>
</feature>
<comment type="subcellular location">
    <subcellularLocation>
        <location evidence="1">Cell membrane</location>
        <topology evidence="1">Multi-pass membrane protein</topology>
    </subcellularLocation>
</comment>
<dbReference type="Pfam" id="PF00672">
    <property type="entry name" value="HAMP"/>
    <property type="match status" value="1"/>
</dbReference>
<dbReference type="CDD" id="cd06225">
    <property type="entry name" value="HAMP"/>
    <property type="match status" value="1"/>
</dbReference>
<dbReference type="Gene3D" id="3.30.70.1230">
    <property type="entry name" value="Nucleotide cyclase"/>
    <property type="match status" value="1"/>
</dbReference>
<evidence type="ECO:0000259" key="10">
    <source>
        <dbReference type="PROSITE" id="PS50885"/>
    </source>
</evidence>
<dbReference type="InterPro" id="IPR001054">
    <property type="entry name" value="A/G_cyclase"/>
</dbReference>
<evidence type="ECO:0000256" key="8">
    <source>
        <dbReference type="SAM" id="Phobius"/>
    </source>
</evidence>
<feature type="compositionally biased region" description="Basic residues" evidence="7">
    <location>
        <begin position="1"/>
        <end position="13"/>
    </location>
</feature>
<feature type="domain" description="HAMP" evidence="10">
    <location>
        <begin position="254"/>
        <end position="306"/>
    </location>
</feature>
<dbReference type="SMART" id="SM00044">
    <property type="entry name" value="CYCc"/>
    <property type="match status" value="1"/>
</dbReference>
<sequence length="514" mass="54725">MRHTTSARPHPGRPHPPEAHNAARPVPVLLRTKWGLPLLTVGSSVGGAVVVALLIVLGGAPHRFGAQLGTLLQILAVYVVVALLTAVRGVLALRRRSLGWLDTSSAPTPDHARHTLRLPTESTVLIGSLWAGGILAMSGSAFALLPVWEALGGTLLMTLGGLATVGYNYLFVERALRPVMATILAVDTPHAPPRTSVISRLILTWALTSALPLAAAIALLHYPDAAPPDRIRAATYLAALGLVSGALAETLLARAVAQPIHQMRGALRRIGQGRLDVRVPVNDSSEIGVLQSTVNDMVRGLQEQDRLRDLFGRHVGRDVAQRALDRGADLTGEIREITALFVDVTNSTALAHQISPQEFVDKLNRLLAEVIAATESHHGLVNKFEGDAALCIFGAPVARADAADSALHAARQIRDRVLAHGELDIGIGLATGPVFAGNLGTDQRLEYTVIGDAVNEASRLTELAKHARGRILASDAVIRAASEPEREYWTPHGDCSLRGRTLPTQTWESIPPGN</sequence>
<reference evidence="11 12" key="1">
    <citation type="submission" date="2018-06" db="EMBL/GenBank/DDBJ databases">
        <title>Genomic Encyclopedia of Type Strains, Phase IV (KMG-IV): sequencing the most valuable type-strain genomes for metagenomic binning, comparative biology and taxonomic classification.</title>
        <authorList>
            <person name="Goeker M."/>
        </authorList>
    </citation>
    <scope>NUCLEOTIDE SEQUENCE [LARGE SCALE GENOMIC DNA]</scope>
    <source>
        <strain evidence="11 12">DSM 45521</strain>
    </source>
</reference>
<dbReference type="GO" id="GO:0006171">
    <property type="term" value="P:cAMP biosynthetic process"/>
    <property type="evidence" value="ECO:0007669"/>
    <property type="project" value="TreeGrafter"/>
</dbReference>
<feature type="region of interest" description="Disordered" evidence="7">
    <location>
        <begin position="1"/>
        <end position="22"/>
    </location>
</feature>
<evidence type="ECO:0000256" key="7">
    <source>
        <dbReference type="SAM" id="MobiDB-lite"/>
    </source>
</evidence>
<dbReference type="GO" id="GO:0004016">
    <property type="term" value="F:adenylate cyclase activity"/>
    <property type="evidence" value="ECO:0007669"/>
    <property type="project" value="UniProtKB-ARBA"/>
</dbReference>
<dbReference type="InterPro" id="IPR003660">
    <property type="entry name" value="HAMP_dom"/>
</dbReference>
<gene>
    <name evidence="11" type="ORF">DFR67_116102</name>
</gene>
<comment type="caution">
    <text evidence="11">The sequence shown here is derived from an EMBL/GenBank/DDBJ whole genome shotgun (WGS) entry which is preliminary data.</text>
</comment>
<dbReference type="InterPro" id="IPR029787">
    <property type="entry name" value="Nucleotide_cyclase"/>
</dbReference>
<dbReference type="PANTHER" id="PTHR43081">
    <property type="entry name" value="ADENYLATE CYCLASE, TERMINAL-DIFFERENTIATION SPECIFIC-RELATED"/>
    <property type="match status" value="1"/>
</dbReference>
<keyword evidence="4 8" id="KW-0812">Transmembrane</keyword>
<feature type="transmembrane region" description="Helical" evidence="8">
    <location>
        <begin position="34"/>
        <end position="58"/>
    </location>
</feature>
<dbReference type="PANTHER" id="PTHR43081:SF17">
    <property type="entry name" value="BLL5647 PROTEIN"/>
    <property type="match status" value="1"/>
</dbReference>
<evidence type="ECO:0000259" key="9">
    <source>
        <dbReference type="PROSITE" id="PS50125"/>
    </source>
</evidence>
<feature type="domain" description="Guanylate cyclase" evidence="9">
    <location>
        <begin position="338"/>
        <end position="461"/>
    </location>
</feature>
<dbReference type="Gene3D" id="6.10.340.10">
    <property type="match status" value="1"/>
</dbReference>
<feature type="transmembrane region" description="Helical" evidence="8">
    <location>
        <begin position="70"/>
        <end position="91"/>
    </location>
</feature>
<dbReference type="PROSITE" id="PS50125">
    <property type="entry name" value="GUANYLATE_CYCLASE_2"/>
    <property type="match status" value="1"/>
</dbReference>
<keyword evidence="6 8" id="KW-0472">Membrane</keyword>
<comment type="similarity">
    <text evidence="2">Belongs to the adenylyl cyclase class-3 family.</text>
</comment>
<dbReference type="Pfam" id="PF00211">
    <property type="entry name" value="Guanylate_cyc"/>
    <property type="match status" value="1"/>
</dbReference>
<evidence type="ECO:0000313" key="11">
    <source>
        <dbReference type="EMBL" id="PYE13548.1"/>
    </source>
</evidence>
<proteinExistence type="inferred from homology"/>
<keyword evidence="5 8" id="KW-1133">Transmembrane helix</keyword>
<dbReference type="GO" id="GO:0005886">
    <property type="term" value="C:plasma membrane"/>
    <property type="evidence" value="ECO:0007669"/>
    <property type="project" value="UniProtKB-SubCell"/>
</dbReference>
<dbReference type="InterPro" id="IPR050697">
    <property type="entry name" value="Adenylyl/Guanylyl_Cyclase_3/4"/>
</dbReference>
<organism evidence="11 12">
    <name type="scientific">Williamsia limnetica</name>
    <dbReference type="NCBI Taxonomy" id="882452"/>
    <lineage>
        <taxon>Bacteria</taxon>
        <taxon>Bacillati</taxon>
        <taxon>Actinomycetota</taxon>
        <taxon>Actinomycetes</taxon>
        <taxon>Mycobacteriales</taxon>
        <taxon>Nocardiaceae</taxon>
        <taxon>Williamsia</taxon>
    </lineage>
</organism>
<dbReference type="PROSITE" id="PS50885">
    <property type="entry name" value="HAMP"/>
    <property type="match status" value="1"/>
</dbReference>
<dbReference type="Proteomes" id="UP000247591">
    <property type="component" value="Unassembled WGS sequence"/>
</dbReference>